<name>A0A5D3YPT1_9PROT</name>
<dbReference type="CDD" id="cd00200">
    <property type="entry name" value="WD40"/>
    <property type="match status" value="3"/>
</dbReference>
<evidence type="ECO:0000259" key="5">
    <source>
        <dbReference type="Pfam" id="PF20703"/>
    </source>
</evidence>
<dbReference type="PROSITE" id="PS50082">
    <property type="entry name" value="WD_REPEATS_2"/>
    <property type="match status" value="14"/>
</dbReference>
<comment type="caution">
    <text evidence="6">The sequence shown here is derived from an EMBL/GenBank/DDBJ whole genome shotgun (WGS) entry which is preliminary data.</text>
</comment>
<dbReference type="InterPro" id="IPR050349">
    <property type="entry name" value="WD_LIS1/nudF_dynein_reg"/>
</dbReference>
<dbReference type="PANTHER" id="PTHR44129">
    <property type="entry name" value="WD REPEAT-CONTAINING PROTEIN POP1"/>
    <property type="match status" value="1"/>
</dbReference>
<dbReference type="Pfam" id="PF20703">
    <property type="entry name" value="nSTAND1"/>
    <property type="match status" value="1"/>
</dbReference>
<dbReference type="SMART" id="SM00320">
    <property type="entry name" value="WD40"/>
    <property type="match status" value="14"/>
</dbReference>
<dbReference type="InterPro" id="IPR020472">
    <property type="entry name" value="WD40_PAC1"/>
</dbReference>
<keyword evidence="1 3" id="KW-0853">WD repeat</keyword>
<dbReference type="Proteomes" id="UP000324176">
    <property type="component" value="Unassembled WGS sequence"/>
</dbReference>
<dbReference type="SUPFAM" id="SSF50978">
    <property type="entry name" value="WD40 repeat-like"/>
    <property type="match status" value="2"/>
</dbReference>
<feature type="repeat" description="WD" evidence="3">
    <location>
        <begin position="709"/>
        <end position="750"/>
    </location>
</feature>
<feature type="repeat" description="WD" evidence="3">
    <location>
        <begin position="580"/>
        <end position="621"/>
    </location>
</feature>
<dbReference type="Gene3D" id="2.130.10.10">
    <property type="entry name" value="YVTN repeat-like/Quinoprotein amine dehydrogenase"/>
    <property type="match status" value="6"/>
</dbReference>
<dbReference type="InterPro" id="IPR036322">
    <property type="entry name" value="WD40_repeat_dom_sf"/>
</dbReference>
<feature type="repeat" description="WD" evidence="3">
    <location>
        <begin position="967"/>
        <end position="1008"/>
    </location>
</feature>
<dbReference type="PROSITE" id="PS00678">
    <property type="entry name" value="WD_REPEATS_1"/>
    <property type="match status" value="14"/>
</dbReference>
<feature type="repeat" description="WD" evidence="3">
    <location>
        <begin position="752"/>
        <end position="793"/>
    </location>
</feature>
<dbReference type="RefSeq" id="WP_052752279.1">
    <property type="nucleotide sequence ID" value="NZ_CP011451.1"/>
</dbReference>
<dbReference type="PROSITE" id="PS50294">
    <property type="entry name" value="WD_REPEATS_REGION"/>
    <property type="match status" value="14"/>
</dbReference>
<dbReference type="Gene3D" id="3.40.50.300">
    <property type="entry name" value="P-loop containing nucleotide triphosphate hydrolases"/>
    <property type="match status" value="1"/>
</dbReference>
<dbReference type="Pfam" id="PF00400">
    <property type="entry name" value="WD40"/>
    <property type="match status" value="14"/>
</dbReference>
<protein>
    <submittedName>
        <fullName evidence="6">WD40 repeat protein</fullName>
    </submittedName>
</protein>
<dbReference type="SUPFAM" id="SSF52540">
    <property type="entry name" value="P-loop containing nucleoside triphosphate hydrolases"/>
    <property type="match status" value="1"/>
</dbReference>
<feature type="repeat" description="WD" evidence="3">
    <location>
        <begin position="666"/>
        <end position="707"/>
    </location>
</feature>
<evidence type="ECO:0000313" key="7">
    <source>
        <dbReference type="Proteomes" id="UP000324176"/>
    </source>
</evidence>
<dbReference type="InterPro" id="IPR019775">
    <property type="entry name" value="WD40_repeat_CS"/>
</dbReference>
<feature type="repeat" description="WD" evidence="3">
    <location>
        <begin position="795"/>
        <end position="836"/>
    </location>
</feature>
<gene>
    <name evidence="6" type="ORF">BCL69_100268</name>
</gene>
<feature type="region of interest" description="Disordered" evidence="4">
    <location>
        <begin position="1200"/>
        <end position="1227"/>
    </location>
</feature>
<feature type="repeat" description="WD" evidence="3">
    <location>
        <begin position="1053"/>
        <end position="1094"/>
    </location>
</feature>
<feature type="repeat" description="WD" evidence="3">
    <location>
        <begin position="924"/>
        <end position="965"/>
    </location>
</feature>
<organism evidence="6 7">
    <name type="scientific">Nitrosomonas communis</name>
    <dbReference type="NCBI Taxonomy" id="44574"/>
    <lineage>
        <taxon>Bacteria</taxon>
        <taxon>Pseudomonadati</taxon>
        <taxon>Pseudomonadota</taxon>
        <taxon>Betaproteobacteria</taxon>
        <taxon>Nitrosomonadales</taxon>
        <taxon>Nitrosomonadaceae</taxon>
        <taxon>Nitrosomonas</taxon>
    </lineage>
</organism>
<evidence type="ECO:0000256" key="1">
    <source>
        <dbReference type="ARBA" id="ARBA00022574"/>
    </source>
</evidence>
<reference evidence="6 7" key="1">
    <citation type="submission" date="2019-07" db="EMBL/GenBank/DDBJ databases">
        <title>Active sludge and wastewater microbial communities from Klosterneuburg, Austria.</title>
        <authorList>
            <person name="Wagner M."/>
        </authorList>
    </citation>
    <scope>NUCLEOTIDE SEQUENCE [LARGE SCALE GENOMIC DNA]</scope>
    <source>
        <strain evidence="6 7">Nm2</strain>
    </source>
</reference>
<dbReference type="InterPro" id="IPR027417">
    <property type="entry name" value="P-loop_NTPase"/>
</dbReference>
<dbReference type="InterPro" id="IPR001680">
    <property type="entry name" value="WD40_rpt"/>
</dbReference>
<proteinExistence type="predicted"/>
<evidence type="ECO:0000256" key="3">
    <source>
        <dbReference type="PROSITE-ProRule" id="PRU00221"/>
    </source>
</evidence>
<accession>A0A5D3YPT1</accession>
<dbReference type="EMBL" id="VNHT01000002">
    <property type="protein sequence ID" value="TYP94298.1"/>
    <property type="molecule type" value="Genomic_DNA"/>
</dbReference>
<feature type="domain" description="Novel STAND NTPase 1" evidence="5">
    <location>
        <begin position="9"/>
        <end position="407"/>
    </location>
</feature>
<evidence type="ECO:0000256" key="4">
    <source>
        <dbReference type="SAM" id="MobiDB-lite"/>
    </source>
</evidence>
<feature type="repeat" description="WD" evidence="3">
    <location>
        <begin position="881"/>
        <end position="922"/>
    </location>
</feature>
<feature type="repeat" description="WD" evidence="3">
    <location>
        <begin position="1010"/>
        <end position="1051"/>
    </location>
</feature>
<dbReference type="InterPro" id="IPR049052">
    <property type="entry name" value="nSTAND1"/>
</dbReference>
<sequence length="1227" mass="133957">MTSSSIRPPFVGLRPFEMADHHWFRGRDQEIAALLHKVRSNRFTAVVGASGSGKSSLVRAGILPLLTDKGWQTIITKPGSAPIAKLALALSEKAREDEIDPLTSARTYRYDMTLRQSAYGLSETTDKLTPDAPRLLLVVDQFEELFRYGEEAQGLKKAAMAEESRAFVELLLTAAKQSNNRLHVIITMRSDFFGNCAAYTGLAEAVSSSQYLVPLPGRDQLEAIIRGPIHDASGKIDNLLVQRLLLDIEEETDLLPTLQHTLRRLWEVAPGEPKRLRDEDYQTIGGIKGSIHVKAEQLTDSLAQSHPDDFITLERLMKAITQLDEQDRATRRPQQYSALLALITERLDDEPDRAKASLDRVLAQFSSEEASFIQQGSGEDPEIDIGHEALIRSWQRLCGKKRDFKQGWLFEERDDGRQWWDLIRRAEKNRYPSLRDSWHIRRWIKQKKIGPNWCQRYGDAWQTVGQFRNRCFILNSIKVSASLLVLLLLAAKGISLHQENQAQQAEIQRQANETLRQARAGALAAAGLSRSYANNGNARIGALIALSVTPESRRNDDPRYVHETSVALTNALTRPIEIMRRYHTGIISSVAFSPDGRRVVSGSADNTLRLWDAESGQPIGQPLQGHTSSVLSVAFSPEGRRVVSGSGDNTLRLWDAESGQPIGQPLQGHTGPVWSVAFSPDGRRVVSGSLDNILRLWDAESGQPIGQPMQGHIGPVWSVAFSPDGRRVVSGSADNTLRLWDAESGQPIGQPLQGHTNSVSSVAFSADGRHVVSGSADNTLRLWNAESGQPIGQPMQGHTGSVSSVAFSADGRHVVSGSADNTLRLWNAESGQPIGQPMQGHTGPVWSVAFSPEGRRVVSGSWDNTLRLWDAQSGQPIGQPMQGHNQLVSGVAFSADGRRVVSSSADNTLRLWDAESGQPIGQPLQGHTGPVSSVAFSPDGRRVVSGSADNTLRLWDAESGQPIGQPMQGHTGPVWSVAFSPDGRRVVSGSWDNTLRLWDAESGQPIGQPMQGHTGPVWSVAFSPDGRRVVSGSADNTLHLWDAESGQPIGQPMQGHNQLVSGVAFSADGRRVVSGSADNTLRLWDAESGQLIGQPMQGHTGPVWSVAFSPDGRRVVSGSADNTLRLWDAESGQPIGQPMQEHTGEVGSVAFSPDGRRVVSGSADNTLRLWDVSSFMLSLKDLATRAEKLCPLSEAERQQLGLFDPRNQTTTQALTPEQRSACGGEER</sequence>
<dbReference type="InterPro" id="IPR015943">
    <property type="entry name" value="WD40/YVTN_repeat-like_dom_sf"/>
</dbReference>
<feature type="repeat" description="WD" evidence="3">
    <location>
        <begin position="623"/>
        <end position="664"/>
    </location>
</feature>
<feature type="repeat" description="WD" evidence="3">
    <location>
        <begin position="1096"/>
        <end position="1137"/>
    </location>
</feature>
<dbReference type="AlphaFoldDB" id="A0A5D3YPT1"/>
<keyword evidence="2" id="KW-0677">Repeat</keyword>
<evidence type="ECO:0000313" key="6">
    <source>
        <dbReference type="EMBL" id="TYP94298.1"/>
    </source>
</evidence>
<feature type="compositionally biased region" description="Polar residues" evidence="4">
    <location>
        <begin position="1206"/>
        <end position="1218"/>
    </location>
</feature>
<evidence type="ECO:0000256" key="2">
    <source>
        <dbReference type="ARBA" id="ARBA00022737"/>
    </source>
</evidence>
<feature type="repeat" description="WD" evidence="3">
    <location>
        <begin position="1139"/>
        <end position="1174"/>
    </location>
</feature>
<dbReference type="PRINTS" id="PR00320">
    <property type="entry name" value="GPROTEINBRPT"/>
</dbReference>
<feature type="repeat" description="WD" evidence="3">
    <location>
        <begin position="838"/>
        <end position="879"/>
    </location>
</feature>